<proteinExistence type="inferred from homology"/>
<dbReference type="PANTHER" id="PTHR31301">
    <property type="entry name" value="LOB DOMAIN-CONTAINING PROTEIN 4-RELATED"/>
    <property type="match status" value="1"/>
</dbReference>
<dbReference type="Pfam" id="PF03195">
    <property type="entry name" value="LOB"/>
    <property type="match status" value="1"/>
</dbReference>
<organism evidence="3 4">
    <name type="scientific">Acer yangbiense</name>
    <dbReference type="NCBI Taxonomy" id="1000413"/>
    <lineage>
        <taxon>Eukaryota</taxon>
        <taxon>Viridiplantae</taxon>
        <taxon>Streptophyta</taxon>
        <taxon>Embryophyta</taxon>
        <taxon>Tracheophyta</taxon>
        <taxon>Spermatophyta</taxon>
        <taxon>Magnoliopsida</taxon>
        <taxon>eudicotyledons</taxon>
        <taxon>Gunneridae</taxon>
        <taxon>Pentapetalae</taxon>
        <taxon>rosids</taxon>
        <taxon>malvids</taxon>
        <taxon>Sapindales</taxon>
        <taxon>Sapindaceae</taxon>
        <taxon>Hippocastanoideae</taxon>
        <taxon>Acereae</taxon>
        <taxon>Acer</taxon>
    </lineage>
</organism>
<evidence type="ECO:0000259" key="2">
    <source>
        <dbReference type="PROSITE" id="PS50891"/>
    </source>
</evidence>
<gene>
    <name evidence="3" type="ORF">EZV62_024009</name>
</gene>
<dbReference type="PANTHER" id="PTHR31301:SF68">
    <property type="entry name" value="LOB DOMAIN-CONTAINING PROTEIN 32-RELATED"/>
    <property type="match status" value="1"/>
</dbReference>
<evidence type="ECO:0000313" key="3">
    <source>
        <dbReference type="EMBL" id="TXG51485.1"/>
    </source>
</evidence>
<dbReference type="AlphaFoldDB" id="A0A5C7H456"/>
<comment type="similarity">
    <text evidence="1">Belongs to the LOB domain-containing protein family.</text>
</comment>
<feature type="domain" description="LOB" evidence="2">
    <location>
        <begin position="1"/>
        <end position="59"/>
    </location>
</feature>
<reference evidence="4" key="1">
    <citation type="journal article" date="2019" name="Gigascience">
        <title>De novo genome assembly of the endangered Acer yangbiense, a plant species with extremely small populations endemic to Yunnan Province, China.</title>
        <authorList>
            <person name="Yang J."/>
            <person name="Wariss H.M."/>
            <person name="Tao L."/>
            <person name="Zhang R."/>
            <person name="Yun Q."/>
            <person name="Hollingsworth P."/>
            <person name="Dao Z."/>
            <person name="Luo G."/>
            <person name="Guo H."/>
            <person name="Ma Y."/>
            <person name="Sun W."/>
        </authorList>
    </citation>
    <scope>NUCLEOTIDE SEQUENCE [LARGE SCALE GENOMIC DNA]</scope>
    <source>
        <strain evidence="4">cv. Malutang</strain>
    </source>
</reference>
<keyword evidence="4" id="KW-1185">Reference proteome</keyword>
<dbReference type="EMBL" id="VAHF01000011">
    <property type="protein sequence ID" value="TXG51485.1"/>
    <property type="molecule type" value="Genomic_DNA"/>
</dbReference>
<name>A0A5C7H456_9ROSI</name>
<dbReference type="OrthoDB" id="1404181at2759"/>
<dbReference type="InterPro" id="IPR004883">
    <property type="entry name" value="LOB"/>
</dbReference>
<dbReference type="Proteomes" id="UP000323000">
    <property type="component" value="Chromosome 11"/>
</dbReference>
<evidence type="ECO:0000256" key="1">
    <source>
        <dbReference type="ARBA" id="ARBA00005474"/>
    </source>
</evidence>
<dbReference type="PROSITE" id="PS50891">
    <property type="entry name" value="LOB"/>
    <property type="match status" value="1"/>
</dbReference>
<accession>A0A5C7H456</accession>
<sequence>MKLINELDEHLREEAVNSLVFEAEALMHNPVYGCTAVITNLQRKLKQAETDLYNVKKELATYIGPEAMMPASLYQPVMALHVGNPPLVVYVNPQRRVGKCLRMGVDHRAQLVIHSGRKRATTDVYEEF</sequence>
<protein>
    <recommendedName>
        <fullName evidence="2">LOB domain-containing protein</fullName>
    </recommendedName>
</protein>
<comment type="caution">
    <text evidence="3">The sequence shown here is derived from an EMBL/GenBank/DDBJ whole genome shotgun (WGS) entry which is preliminary data.</text>
</comment>
<evidence type="ECO:0000313" key="4">
    <source>
        <dbReference type="Proteomes" id="UP000323000"/>
    </source>
</evidence>